<dbReference type="InterPro" id="IPR020826">
    <property type="entry name" value="Transketolase_BS"/>
</dbReference>
<keyword evidence="17" id="KW-0106">Calcium</keyword>
<evidence type="ECO:0000256" key="16">
    <source>
        <dbReference type="PIRSR" id="PIRSR605478-5"/>
    </source>
</evidence>
<dbReference type="FunFam" id="3.40.50.970:FF:000003">
    <property type="entry name" value="Transketolase"/>
    <property type="match status" value="1"/>
</dbReference>
<dbReference type="Proteomes" id="UP000288096">
    <property type="component" value="Unassembled WGS sequence"/>
</dbReference>
<comment type="cofactor">
    <cofactor evidence="14">
        <name>thiamine diphosphate</name>
        <dbReference type="ChEBI" id="CHEBI:58937"/>
    </cofactor>
    <text evidence="14">Binds 1 thiamine pyrophosphate per subunit. During the reaction, the substrate forms a covalent intermediate with the cofactor.</text>
</comment>
<feature type="site" description="Important for catalytic activity" evidence="16">
    <location>
        <position position="270"/>
    </location>
</feature>
<dbReference type="PROSITE" id="PS00801">
    <property type="entry name" value="TRANSKETOLASE_1"/>
    <property type="match status" value="1"/>
</dbReference>
<dbReference type="InterPro" id="IPR033247">
    <property type="entry name" value="Transketolase_fam"/>
</dbReference>
<feature type="binding site" evidence="13">
    <location>
        <position position="270"/>
    </location>
    <ligand>
        <name>substrate</name>
    </ligand>
</feature>
<name>A0A401G043_9BACT</name>
<reference evidence="20" key="2">
    <citation type="submission" date="2019-01" db="EMBL/GenBank/DDBJ databases">
        <title>Genome sequence of Desulfonema ishimotonii strain Tokyo 01.</title>
        <authorList>
            <person name="Fukui M."/>
        </authorList>
    </citation>
    <scope>NUCLEOTIDE SEQUENCE [LARGE SCALE GENOMIC DNA]</scope>
    <source>
        <strain evidence="20">Tokyo 01</strain>
    </source>
</reference>
<dbReference type="CDD" id="cd02012">
    <property type="entry name" value="TPP_TK"/>
    <property type="match status" value="1"/>
</dbReference>
<dbReference type="SUPFAM" id="SSF52922">
    <property type="entry name" value="TK C-terminal domain-like"/>
    <property type="match status" value="1"/>
</dbReference>
<dbReference type="PROSITE" id="PS00802">
    <property type="entry name" value="TRANSKETOLASE_2"/>
    <property type="match status" value="1"/>
</dbReference>
<feature type="binding site" evidence="13">
    <location>
        <position position="469"/>
    </location>
    <ligand>
        <name>substrate</name>
    </ligand>
</feature>
<comment type="function">
    <text evidence="17">Catalyzes the transfer of a two-carbon ketol group from a ketose donor to an aldose acceptor, via a covalent intermediate with the cofactor thiamine pyrophosphate.</text>
</comment>
<evidence type="ECO:0000256" key="7">
    <source>
        <dbReference type="ARBA" id="ARBA00022723"/>
    </source>
</evidence>
<feature type="binding site" evidence="13">
    <location>
        <position position="477"/>
    </location>
    <ligand>
        <name>substrate</name>
    </ligand>
</feature>
<dbReference type="RefSeq" id="WP_124329755.1">
    <property type="nucleotide sequence ID" value="NZ_BEXT01000001.1"/>
</dbReference>
<dbReference type="InterPro" id="IPR029061">
    <property type="entry name" value="THDP-binding"/>
</dbReference>
<comment type="caution">
    <text evidence="19">The sequence shown here is derived from an EMBL/GenBank/DDBJ whole genome shotgun (WGS) entry which is preliminary data.</text>
</comment>
<dbReference type="Gene3D" id="3.40.50.970">
    <property type="match status" value="2"/>
</dbReference>
<feature type="binding site" evidence="13">
    <location>
        <position position="392"/>
    </location>
    <ligand>
        <name>substrate</name>
    </ligand>
</feature>
<dbReference type="PANTHER" id="PTHR43522:SF2">
    <property type="entry name" value="TRANSKETOLASE 1-RELATED"/>
    <property type="match status" value="1"/>
</dbReference>
<comment type="cofactor">
    <cofactor evidence="15">
        <name>Mg(2+)</name>
        <dbReference type="ChEBI" id="CHEBI:18420"/>
    </cofactor>
    <text evidence="15">Binds 1 Mg(2+) ion per subunit. Can also utilize other divalent metal cations, such as Ca(2+), Mn(2+) and Co(2+).</text>
</comment>
<evidence type="ECO:0000256" key="14">
    <source>
        <dbReference type="PIRSR" id="PIRSR605478-3"/>
    </source>
</evidence>
<evidence type="ECO:0000256" key="15">
    <source>
        <dbReference type="PIRSR" id="PIRSR605478-4"/>
    </source>
</evidence>
<feature type="site" description="Important for catalytic activity" evidence="16">
    <location>
        <position position="35"/>
    </location>
</feature>
<evidence type="ECO:0000256" key="4">
    <source>
        <dbReference type="ARBA" id="ARBA00011738"/>
    </source>
</evidence>
<feature type="binding site" evidence="13">
    <location>
        <position position="365"/>
    </location>
    <ligand>
        <name>substrate</name>
    </ligand>
</feature>
<dbReference type="SUPFAM" id="SSF52518">
    <property type="entry name" value="Thiamin diphosphate-binding fold (THDP-binding)"/>
    <property type="match status" value="2"/>
</dbReference>
<evidence type="ECO:0000256" key="17">
    <source>
        <dbReference type="RuleBase" id="RU004996"/>
    </source>
</evidence>
<dbReference type="InterPro" id="IPR005478">
    <property type="entry name" value="Transketolase_bac-like"/>
</dbReference>
<organism evidence="19 20">
    <name type="scientific">Desulfonema ishimotonii</name>
    <dbReference type="NCBI Taxonomy" id="45657"/>
    <lineage>
        <taxon>Bacteria</taxon>
        <taxon>Pseudomonadati</taxon>
        <taxon>Thermodesulfobacteriota</taxon>
        <taxon>Desulfobacteria</taxon>
        <taxon>Desulfobacterales</taxon>
        <taxon>Desulfococcaceae</taxon>
        <taxon>Desulfonema</taxon>
    </lineage>
</organism>
<dbReference type="GO" id="GO:0009052">
    <property type="term" value="P:pentose-phosphate shunt, non-oxidative branch"/>
    <property type="evidence" value="ECO:0007669"/>
    <property type="project" value="UniProtKB-ARBA"/>
</dbReference>
<dbReference type="InterPro" id="IPR005475">
    <property type="entry name" value="Transketolase-like_Pyr-bd"/>
</dbReference>
<dbReference type="NCBIfam" id="TIGR00232">
    <property type="entry name" value="tktlase_bact"/>
    <property type="match status" value="1"/>
</dbReference>
<dbReference type="CDD" id="cd07033">
    <property type="entry name" value="TPP_PYR_DXS_TK_like"/>
    <property type="match status" value="1"/>
</dbReference>
<feature type="binding site" evidence="14">
    <location>
        <position position="445"/>
    </location>
    <ligand>
        <name>thiamine diphosphate</name>
        <dbReference type="ChEBI" id="CHEBI:58937"/>
    </ligand>
</feature>
<dbReference type="SMART" id="SM00861">
    <property type="entry name" value="Transket_pyr"/>
    <property type="match status" value="1"/>
</dbReference>
<dbReference type="InterPro" id="IPR055152">
    <property type="entry name" value="Transketolase-like_C_2"/>
</dbReference>
<dbReference type="FunFam" id="3.40.50.920:FF:000003">
    <property type="entry name" value="Transketolase"/>
    <property type="match status" value="1"/>
</dbReference>
<keyword evidence="6 17" id="KW-0808">Transferase</keyword>
<evidence type="ECO:0000256" key="5">
    <source>
        <dbReference type="ARBA" id="ARBA00013152"/>
    </source>
</evidence>
<evidence type="ECO:0000256" key="13">
    <source>
        <dbReference type="PIRSR" id="PIRSR605478-2"/>
    </source>
</evidence>
<dbReference type="FunFam" id="3.40.50.970:FF:000004">
    <property type="entry name" value="Transketolase"/>
    <property type="match status" value="1"/>
</dbReference>
<gene>
    <name evidence="19" type="ORF">DENIS_3566</name>
</gene>
<comment type="cofactor">
    <cofactor evidence="17">
        <name>Mg(2+)</name>
        <dbReference type="ChEBI" id="CHEBI:18420"/>
    </cofactor>
    <cofactor evidence="17">
        <name>Ca(2+)</name>
        <dbReference type="ChEBI" id="CHEBI:29108"/>
    </cofactor>
    <cofactor evidence="17">
        <name>Mn(2+)</name>
        <dbReference type="ChEBI" id="CHEBI:29035"/>
    </cofactor>
    <cofactor evidence="17">
        <name>Co(2+)</name>
        <dbReference type="ChEBI" id="CHEBI:48828"/>
    </cofactor>
    <text evidence="17">Binds 1 Mg(2+) ion per subunit. Can also utilize other divalent metal cations, such as Ca(2+), Mn(2+) and Co(2+).</text>
</comment>
<feature type="active site" description="Proton donor" evidence="12">
    <location>
        <position position="419"/>
    </location>
</feature>
<dbReference type="Pfam" id="PF02779">
    <property type="entry name" value="Transket_pyr"/>
    <property type="match status" value="1"/>
</dbReference>
<dbReference type="PANTHER" id="PTHR43522">
    <property type="entry name" value="TRANSKETOLASE"/>
    <property type="match status" value="1"/>
</dbReference>
<keyword evidence="9 14" id="KW-0786">Thiamine pyrophosphate</keyword>
<keyword evidence="8 15" id="KW-0460">Magnesium</keyword>
<evidence type="ECO:0000256" key="11">
    <source>
        <dbReference type="NCBIfam" id="TIGR00232"/>
    </source>
</evidence>
<dbReference type="EMBL" id="BEXT01000001">
    <property type="protein sequence ID" value="GBC62594.1"/>
    <property type="molecule type" value="Genomic_DNA"/>
</dbReference>
<feature type="binding site" evidence="15">
    <location>
        <position position="164"/>
    </location>
    <ligand>
        <name>Mg(2+)</name>
        <dbReference type="ChEBI" id="CHEBI:18420"/>
    </ligand>
</feature>
<comment type="subunit">
    <text evidence="4 17">Homodimer.</text>
</comment>
<feature type="domain" description="Transketolase-like pyrimidine-binding" evidence="18">
    <location>
        <begin position="362"/>
        <end position="533"/>
    </location>
</feature>
<evidence type="ECO:0000256" key="10">
    <source>
        <dbReference type="ARBA" id="ARBA00049473"/>
    </source>
</evidence>
<evidence type="ECO:0000256" key="6">
    <source>
        <dbReference type="ARBA" id="ARBA00022679"/>
    </source>
</evidence>
<dbReference type="GO" id="GO:0004802">
    <property type="term" value="F:transketolase activity"/>
    <property type="evidence" value="ECO:0007669"/>
    <property type="project" value="UniProtKB-UniRule"/>
</dbReference>
<dbReference type="GO" id="GO:0005829">
    <property type="term" value="C:cytosol"/>
    <property type="evidence" value="ECO:0007669"/>
    <property type="project" value="TreeGrafter"/>
</dbReference>
<dbReference type="OrthoDB" id="8732661at2"/>
<evidence type="ECO:0000313" key="19">
    <source>
        <dbReference type="EMBL" id="GBC62594.1"/>
    </source>
</evidence>
<evidence type="ECO:0000259" key="18">
    <source>
        <dbReference type="SMART" id="SM00861"/>
    </source>
</evidence>
<feature type="binding site" evidence="14">
    <location>
        <position position="75"/>
    </location>
    <ligand>
        <name>thiamine diphosphate</name>
        <dbReference type="ChEBI" id="CHEBI:58937"/>
    </ligand>
</feature>
<feature type="binding site" evidence="13">
    <location>
        <position position="35"/>
    </location>
    <ligand>
        <name>substrate</name>
    </ligand>
</feature>
<feature type="binding site" evidence="15">
    <location>
        <position position="196"/>
    </location>
    <ligand>
        <name>Mg(2+)</name>
        <dbReference type="ChEBI" id="CHEBI:18420"/>
    </ligand>
</feature>
<feature type="binding site" evidence="15">
    <location>
        <position position="194"/>
    </location>
    <ligand>
        <name>Mg(2+)</name>
        <dbReference type="ChEBI" id="CHEBI:18420"/>
    </ligand>
</feature>
<evidence type="ECO:0000256" key="2">
    <source>
        <dbReference type="ARBA" id="ARBA00001941"/>
    </source>
</evidence>
<dbReference type="InterPro" id="IPR005474">
    <property type="entry name" value="Transketolase_N"/>
</dbReference>
<feature type="binding site" evidence="14">
    <location>
        <position position="194"/>
    </location>
    <ligand>
        <name>thiamine diphosphate</name>
        <dbReference type="ChEBI" id="CHEBI:58937"/>
    </ligand>
</feature>
<dbReference type="Pfam" id="PF22613">
    <property type="entry name" value="Transketolase_C_1"/>
    <property type="match status" value="1"/>
</dbReference>
<evidence type="ECO:0000256" key="9">
    <source>
        <dbReference type="ARBA" id="ARBA00023052"/>
    </source>
</evidence>
<proteinExistence type="inferred from homology"/>
<dbReference type="Pfam" id="PF00456">
    <property type="entry name" value="Transketolase_N"/>
    <property type="match status" value="1"/>
</dbReference>
<comment type="similarity">
    <text evidence="3 17">Belongs to the transketolase family.</text>
</comment>
<feature type="binding site" evidence="14">
    <location>
        <position position="270"/>
    </location>
    <ligand>
        <name>thiamine diphosphate</name>
        <dbReference type="ChEBI" id="CHEBI:58937"/>
    </ligand>
</feature>
<dbReference type="InterPro" id="IPR049557">
    <property type="entry name" value="Transketolase_CS"/>
</dbReference>
<dbReference type="EC" id="2.2.1.1" evidence="5 11"/>
<feature type="binding site" evidence="14">
    <location>
        <begin position="123"/>
        <end position="125"/>
    </location>
    <ligand>
        <name>thiamine diphosphate</name>
        <dbReference type="ChEBI" id="CHEBI:58937"/>
    </ligand>
</feature>
<dbReference type="InterPro" id="IPR009014">
    <property type="entry name" value="Transketo_C/PFOR_II"/>
</dbReference>
<evidence type="ECO:0000256" key="1">
    <source>
        <dbReference type="ARBA" id="ARBA00001913"/>
    </source>
</evidence>
<dbReference type="GO" id="GO:0046872">
    <property type="term" value="F:metal ion binding"/>
    <property type="evidence" value="ECO:0007669"/>
    <property type="project" value="UniProtKB-KW"/>
</dbReference>
<dbReference type="Gene3D" id="3.40.50.920">
    <property type="match status" value="1"/>
</dbReference>
<comment type="catalytic activity">
    <reaction evidence="10 17">
        <text>D-sedoheptulose 7-phosphate + D-glyceraldehyde 3-phosphate = aldehydo-D-ribose 5-phosphate + D-xylulose 5-phosphate</text>
        <dbReference type="Rhea" id="RHEA:10508"/>
        <dbReference type="ChEBI" id="CHEBI:57483"/>
        <dbReference type="ChEBI" id="CHEBI:57737"/>
        <dbReference type="ChEBI" id="CHEBI:58273"/>
        <dbReference type="ChEBI" id="CHEBI:59776"/>
        <dbReference type="EC" id="2.2.1.1"/>
    </reaction>
</comment>
<dbReference type="AlphaFoldDB" id="A0A401G043"/>
<evidence type="ECO:0000256" key="12">
    <source>
        <dbReference type="PIRSR" id="PIRSR605478-1"/>
    </source>
</evidence>
<accession>A0A401G043</accession>
<evidence type="ECO:0000256" key="8">
    <source>
        <dbReference type="ARBA" id="ARBA00022842"/>
    </source>
</evidence>
<comment type="cofactor">
    <cofactor evidence="2">
        <name>Co(2+)</name>
        <dbReference type="ChEBI" id="CHEBI:48828"/>
    </cofactor>
</comment>
<protein>
    <recommendedName>
        <fullName evidence="5 11">Transketolase</fullName>
        <ecNumber evidence="5 11">2.2.1.1</ecNumber>
    </recommendedName>
</protein>
<feature type="binding site" evidence="13">
    <location>
        <position position="528"/>
    </location>
    <ligand>
        <name>substrate</name>
    </ligand>
</feature>
<comment type="cofactor">
    <cofactor evidence="1">
        <name>Ca(2+)</name>
        <dbReference type="ChEBI" id="CHEBI:29108"/>
    </cofactor>
</comment>
<reference evidence="20" key="1">
    <citation type="submission" date="2017-11" db="EMBL/GenBank/DDBJ databases">
        <authorList>
            <person name="Watanabe M."/>
            <person name="Kojima H."/>
        </authorList>
    </citation>
    <scope>NUCLEOTIDE SEQUENCE [LARGE SCALE GENOMIC DNA]</scope>
    <source>
        <strain evidence="20">Tokyo 01</strain>
    </source>
</reference>
<feature type="binding site" evidence="14">
    <location>
        <position position="165"/>
    </location>
    <ligand>
        <name>thiamine diphosphate</name>
        <dbReference type="ChEBI" id="CHEBI:58937"/>
    </ligand>
</feature>
<evidence type="ECO:0000256" key="3">
    <source>
        <dbReference type="ARBA" id="ARBA00007131"/>
    </source>
</evidence>
<evidence type="ECO:0000313" key="20">
    <source>
        <dbReference type="Proteomes" id="UP000288096"/>
    </source>
</evidence>
<keyword evidence="7 15" id="KW-0479">Metal-binding</keyword>
<keyword evidence="20" id="KW-1185">Reference proteome</keyword>
<sequence>MGNDLPECRVIDDNLCINTIRTLSIDAIQEANSGHPGAPMGLAPAAYTLWTRVMKHNPKNPEWPDRDRFVLSGGHASMLLYSLLHLTGYDLSLEDIKNFRQWGSRTPGHPEYGHTPGVETTTGPLGQGVANAVGMAMAERHLAERFNREGHEIVDHHTYVMCGDGDLMEGISYEAASVAGHLGLGKLICLYDDNKISIEGPTDITFTEDVAKRFEAFNWQVLRVEDGNDVNAIHAALTAAKAETEKPSVIMLRTHIAYGSPNKQDSSDAHGAPLGEEEVRLTKKNLGCPEDECFCVPEDPLNVFRGCTDAGITAQKAWIEKFAAWAKAWPELAGEWNDAISGTLPLGWETVLPDFQDAEGPVATRGASGQVLNAIAEKIPTLMGGSADLAPSNKTIINSAADFRKGDYTGRNIRFGVREHVMGAIVSGMALHKGIRPYCSTFLVFADYMRSPIRLAALMKLPVTYVFTHDSVAVGEDGPTHQPVEHIASLRAIPNLTVIRPADATETAQAWRMAMEATDAPTALILSRQKLPVLDRKAYTPADGLQNGAYILADCDGLPDIILIGTGAELHLAMSAREMLAEKEIKARVVSMPSWELFEKMEPAYKEMVLPSEVTARVAVEAGISMGWERYVGNSNAIIGIDRFGASAPGGTILKEFGFTAENVFQKALEILKK</sequence>
<feature type="binding site" evidence="13">
    <location>
        <position position="481"/>
    </location>
    <ligand>
        <name>substrate</name>
    </ligand>
</feature>